<dbReference type="GO" id="GO:0005783">
    <property type="term" value="C:endoplasmic reticulum"/>
    <property type="evidence" value="ECO:0007669"/>
    <property type="project" value="TreeGrafter"/>
</dbReference>
<organism evidence="7 8">
    <name type="scientific">Hucho hucho</name>
    <name type="common">huchen</name>
    <dbReference type="NCBI Taxonomy" id="62062"/>
    <lineage>
        <taxon>Eukaryota</taxon>
        <taxon>Metazoa</taxon>
        <taxon>Chordata</taxon>
        <taxon>Craniata</taxon>
        <taxon>Vertebrata</taxon>
        <taxon>Euteleostomi</taxon>
        <taxon>Actinopterygii</taxon>
        <taxon>Neopterygii</taxon>
        <taxon>Teleostei</taxon>
        <taxon>Protacanthopterygii</taxon>
        <taxon>Salmoniformes</taxon>
        <taxon>Salmonidae</taxon>
        <taxon>Salmoninae</taxon>
        <taxon>Hucho</taxon>
    </lineage>
</organism>
<dbReference type="STRING" id="62062.ENSHHUP00000007499"/>
<evidence type="ECO:0000256" key="3">
    <source>
        <dbReference type="ARBA" id="ARBA00015571"/>
    </source>
</evidence>
<comment type="similarity">
    <text evidence="2">Belongs to the chloride channel MCLC family.</text>
</comment>
<reference evidence="7" key="3">
    <citation type="submission" date="2025-09" db="UniProtKB">
        <authorList>
            <consortium name="Ensembl"/>
        </authorList>
    </citation>
    <scope>IDENTIFICATION</scope>
</reference>
<reference evidence="8" key="1">
    <citation type="submission" date="2018-06" db="EMBL/GenBank/DDBJ databases">
        <title>Genome assembly of Danube salmon.</title>
        <authorList>
            <person name="Macqueen D.J."/>
            <person name="Gundappa M.K."/>
        </authorList>
    </citation>
    <scope>NUCLEOTIDE SEQUENCE [LARGE SCALE GENOMIC DNA]</scope>
</reference>
<dbReference type="InterPro" id="IPR009231">
    <property type="entry name" value="Chloride_chnl_CLIC-like"/>
</dbReference>
<accession>A0A4W5K669</accession>
<dbReference type="PANTHER" id="PTHR34093:SF1">
    <property type="entry name" value="CHLORIDE CHANNEL CLIC-LIKE PROTEIN 1"/>
    <property type="match status" value="1"/>
</dbReference>
<dbReference type="PANTHER" id="PTHR34093">
    <property type="entry name" value="CHLORIDE CHANNEL CLIC-LIKE PROTEIN 1"/>
    <property type="match status" value="1"/>
</dbReference>
<keyword evidence="5" id="KW-1133">Transmembrane helix</keyword>
<comment type="subcellular location">
    <subcellularLocation>
        <location evidence="1">Membrane</location>
        <topology evidence="1">Multi-pass membrane protein</topology>
    </subcellularLocation>
</comment>
<evidence type="ECO:0000256" key="5">
    <source>
        <dbReference type="ARBA" id="ARBA00022989"/>
    </source>
</evidence>
<dbReference type="GO" id="GO:0005254">
    <property type="term" value="F:chloride channel activity"/>
    <property type="evidence" value="ECO:0007669"/>
    <property type="project" value="TreeGrafter"/>
</dbReference>
<evidence type="ECO:0000256" key="6">
    <source>
        <dbReference type="ARBA" id="ARBA00023136"/>
    </source>
</evidence>
<dbReference type="GeneTree" id="ENSGT00970000197516"/>
<dbReference type="GO" id="GO:0016020">
    <property type="term" value="C:membrane"/>
    <property type="evidence" value="ECO:0007669"/>
    <property type="project" value="UniProtKB-SubCell"/>
</dbReference>
<dbReference type="Pfam" id="PF05934">
    <property type="entry name" value="MCLC"/>
    <property type="match status" value="1"/>
</dbReference>
<evidence type="ECO:0000313" key="8">
    <source>
        <dbReference type="Proteomes" id="UP000314982"/>
    </source>
</evidence>
<evidence type="ECO:0000256" key="2">
    <source>
        <dbReference type="ARBA" id="ARBA00005944"/>
    </source>
</evidence>
<evidence type="ECO:0000313" key="7">
    <source>
        <dbReference type="Ensembl" id="ENSHHUP00000007499.1"/>
    </source>
</evidence>
<evidence type="ECO:0000256" key="4">
    <source>
        <dbReference type="ARBA" id="ARBA00022692"/>
    </source>
</evidence>
<sequence length="76" mass="9033">MVKMEGIDAKCTGRKKIDWWDNLKDWFRGATTLQDDPCRMYYEVLMVHPILLVPPTKVTYFWRPGKVKFHSVNSRS</sequence>
<proteinExistence type="inferred from homology"/>
<dbReference type="Ensembl" id="ENSHHUT00000007726.1">
    <property type="protein sequence ID" value="ENSHHUP00000007499.1"/>
    <property type="gene ID" value="ENSHHUG00000004623.1"/>
</dbReference>
<evidence type="ECO:0000256" key="1">
    <source>
        <dbReference type="ARBA" id="ARBA00004141"/>
    </source>
</evidence>
<reference evidence="7" key="2">
    <citation type="submission" date="2025-08" db="UniProtKB">
        <authorList>
            <consortium name="Ensembl"/>
        </authorList>
    </citation>
    <scope>IDENTIFICATION</scope>
</reference>
<dbReference type="AlphaFoldDB" id="A0A4W5K669"/>
<keyword evidence="8" id="KW-1185">Reference proteome</keyword>
<name>A0A4W5K669_9TELE</name>
<dbReference type="Proteomes" id="UP000314982">
    <property type="component" value="Unassembled WGS sequence"/>
</dbReference>
<keyword evidence="4" id="KW-0812">Transmembrane</keyword>
<protein>
    <recommendedName>
        <fullName evidence="3">Chloride channel CLIC-like protein 1</fullName>
    </recommendedName>
</protein>
<keyword evidence="6" id="KW-0472">Membrane</keyword>